<dbReference type="GO" id="GO:0006355">
    <property type="term" value="P:regulation of DNA-templated transcription"/>
    <property type="evidence" value="ECO:0007669"/>
    <property type="project" value="InterPro"/>
</dbReference>
<dbReference type="PANTHER" id="PTHR43689:SF8">
    <property type="entry name" value="ALPHA_BETA-HYDROLASES SUPERFAMILY PROTEIN"/>
    <property type="match status" value="1"/>
</dbReference>
<dbReference type="PANTHER" id="PTHR43689">
    <property type="entry name" value="HYDROLASE"/>
    <property type="match status" value="1"/>
</dbReference>
<dbReference type="EMBL" id="FOLH01000003">
    <property type="protein sequence ID" value="SFC18179.1"/>
    <property type="molecule type" value="Genomic_DNA"/>
</dbReference>
<dbReference type="SMART" id="SM00421">
    <property type="entry name" value="HTH_LUXR"/>
    <property type="match status" value="1"/>
</dbReference>
<sequence length="565" mass="62525">MRQAIKPLILTGSKLKSSVPQETELLNHLVKAVAKGEVAYEQLINQLLPVLQAHHQLPTEAALQLSTALIEIEEAALAEDRLHALVSQQITPALAINDAGQVLTVNQQASQLLQLEIGDGLAALGVSKKDFQAFRQRLSREPGPTLIKVHTPASLHQKQPLILIGNYHADYQAYLLVGLQHQWPASIDLALQELFNLTASEREILAGLARGLSSEQLAQERQRSLGTVRQQVKSLLNKMGAKSQLQVATLAAAATNASRQQQGLSYQQPSSETHYPFRIGELTRNGRKLGWRRFGDPKGKKVILLHGPSFGAGDYLIERQLASEQGLDVYALERAGYGRSHPPAKDEDPLECQVQDLLAFMTQQQLNQVLILAHEVALIPALAVASRYPERVRGILGISCAPPFRELEQIQVMPDHQGIFIQAARHAPWVARLMTRLLLVRARQLGPNHWTDVIFQGLEAEQEVLRSPQHQSGIISTYSFYLNQMGVGFEVDLQVMLKDWSPLLQKLTCPLQLIHGELNATTPAANLSLFTEIQPQTQIDQIEKAGLTLALSHAELIYQRARAMA</sequence>
<dbReference type="STRING" id="1122252.SAMN05660443_1767"/>
<dbReference type="Pfam" id="PF00196">
    <property type="entry name" value="GerE"/>
    <property type="match status" value="1"/>
</dbReference>
<name>A0A1I1H204_9GAMM</name>
<dbReference type="InterPro" id="IPR022742">
    <property type="entry name" value="Hydrolase_4"/>
</dbReference>
<dbReference type="Gene3D" id="1.10.10.10">
    <property type="entry name" value="Winged helix-like DNA-binding domain superfamily/Winged helix DNA-binding domain"/>
    <property type="match status" value="1"/>
</dbReference>
<dbReference type="SUPFAM" id="SSF46894">
    <property type="entry name" value="C-terminal effector domain of the bipartite response regulators"/>
    <property type="match status" value="1"/>
</dbReference>
<dbReference type="Proteomes" id="UP000199058">
    <property type="component" value="Unassembled WGS sequence"/>
</dbReference>
<dbReference type="OrthoDB" id="9773549at2"/>
<accession>A0A1I1H204</accession>
<dbReference type="SUPFAM" id="SSF53474">
    <property type="entry name" value="alpha/beta-Hydrolases"/>
    <property type="match status" value="1"/>
</dbReference>
<gene>
    <name evidence="2" type="ORF">SAMN05660443_1767</name>
</gene>
<feature type="domain" description="HTH luxR-type" evidence="1">
    <location>
        <begin position="194"/>
        <end position="251"/>
    </location>
</feature>
<dbReference type="InterPro" id="IPR016032">
    <property type="entry name" value="Sig_transdc_resp-reg_C-effctor"/>
</dbReference>
<dbReference type="InterPro" id="IPR036388">
    <property type="entry name" value="WH-like_DNA-bd_sf"/>
</dbReference>
<dbReference type="Pfam" id="PF12146">
    <property type="entry name" value="Hydrolase_4"/>
    <property type="match status" value="1"/>
</dbReference>
<keyword evidence="3" id="KW-1185">Reference proteome</keyword>
<reference evidence="2 3" key="1">
    <citation type="submission" date="2016-10" db="EMBL/GenBank/DDBJ databases">
        <authorList>
            <person name="de Groot N.N."/>
        </authorList>
    </citation>
    <scope>NUCLEOTIDE SEQUENCE [LARGE SCALE GENOMIC DNA]</scope>
    <source>
        <strain evidence="2 3">DSM 18438</strain>
    </source>
</reference>
<proteinExistence type="predicted"/>
<dbReference type="InterPro" id="IPR000792">
    <property type="entry name" value="Tscrpt_reg_LuxR_C"/>
</dbReference>
<dbReference type="AlphaFoldDB" id="A0A1I1H204"/>
<dbReference type="Gene3D" id="3.40.50.1820">
    <property type="entry name" value="alpha/beta hydrolase"/>
    <property type="match status" value="1"/>
</dbReference>
<evidence type="ECO:0000313" key="3">
    <source>
        <dbReference type="Proteomes" id="UP000199058"/>
    </source>
</evidence>
<dbReference type="RefSeq" id="WP_091962188.1">
    <property type="nucleotide sequence ID" value="NZ_FOLH01000003.1"/>
</dbReference>
<protein>
    <submittedName>
        <fullName evidence="2">Pimeloyl-ACP methyl ester carboxylesterase</fullName>
    </submittedName>
</protein>
<dbReference type="InterPro" id="IPR029058">
    <property type="entry name" value="AB_hydrolase_fold"/>
</dbReference>
<evidence type="ECO:0000313" key="2">
    <source>
        <dbReference type="EMBL" id="SFC18179.1"/>
    </source>
</evidence>
<evidence type="ECO:0000259" key="1">
    <source>
        <dbReference type="SMART" id="SM00421"/>
    </source>
</evidence>
<organism evidence="2 3">
    <name type="scientific">Marinospirillum celere</name>
    <dbReference type="NCBI Taxonomy" id="1122252"/>
    <lineage>
        <taxon>Bacteria</taxon>
        <taxon>Pseudomonadati</taxon>
        <taxon>Pseudomonadota</taxon>
        <taxon>Gammaproteobacteria</taxon>
        <taxon>Oceanospirillales</taxon>
        <taxon>Oceanospirillaceae</taxon>
        <taxon>Marinospirillum</taxon>
    </lineage>
</organism>
<dbReference type="GO" id="GO:0003677">
    <property type="term" value="F:DNA binding"/>
    <property type="evidence" value="ECO:0007669"/>
    <property type="project" value="InterPro"/>
</dbReference>